<evidence type="ECO:0000259" key="1">
    <source>
        <dbReference type="Pfam" id="PF10057"/>
    </source>
</evidence>
<organism evidence="2">
    <name type="scientific">Caldicellulosiruptor owensensis</name>
    <dbReference type="NCBI Taxonomy" id="55205"/>
    <lineage>
        <taxon>Bacteria</taxon>
        <taxon>Bacillati</taxon>
        <taxon>Bacillota</taxon>
        <taxon>Bacillota incertae sedis</taxon>
        <taxon>Caldicellulosiruptorales</taxon>
        <taxon>Caldicellulosiruptoraceae</taxon>
        <taxon>Caldicellulosiruptor</taxon>
    </lineage>
</organism>
<sequence>MTKGQIEAKISEAVSKFEIEYMGRGPKQIKTIITEDIIVVRLIGFLSPTEKKLAQTKEGIELIKKVRATLFENAKDDLANLIKQVIDVDIAGIYSDVNTVNGEKVIVITLNENLEKKLSQ</sequence>
<accession>A0A7C5V2C6</accession>
<name>A0A7C5V2C6_9FIRM</name>
<protein>
    <submittedName>
        <fullName evidence="2">DUF2294 domain-containing protein</fullName>
    </submittedName>
</protein>
<gene>
    <name evidence="2" type="ORF">ENL71_09375</name>
</gene>
<reference evidence="2" key="1">
    <citation type="journal article" date="2020" name="mSystems">
        <title>Genome- and Community-Level Interaction Insights into Carbon Utilization and Element Cycling Functions of Hydrothermarchaeota in Hydrothermal Sediment.</title>
        <authorList>
            <person name="Zhou Z."/>
            <person name="Liu Y."/>
            <person name="Xu W."/>
            <person name="Pan J."/>
            <person name="Luo Z.H."/>
            <person name="Li M."/>
        </authorList>
    </citation>
    <scope>NUCLEOTIDE SEQUENCE [LARGE SCALE GENOMIC DNA]</scope>
    <source>
        <strain evidence="2">SpSt-102</strain>
    </source>
</reference>
<proteinExistence type="predicted"/>
<dbReference type="EMBL" id="DRUZ01000107">
    <property type="protein sequence ID" value="HHS02664.1"/>
    <property type="molecule type" value="Genomic_DNA"/>
</dbReference>
<comment type="caution">
    <text evidence="2">The sequence shown here is derived from an EMBL/GenBank/DDBJ whole genome shotgun (WGS) entry which is preliminary data.</text>
</comment>
<evidence type="ECO:0000313" key="2">
    <source>
        <dbReference type="EMBL" id="HHS02664.1"/>
    </source>
</evidence>
<dbReference type="InterPro" id="IPR018745">
    <property type="entry name" value="MpsC"/>
</dbReference>
<dbReference type="Pfam" id="PF10057">
    <property type="entry name" value="MpsC"/>
    <property type="match status" value="1"/>
</dbReference>
<feature type="domain" description="Na+-translocating membrane potential-generating system MpsC" evidence="1">
    <location>
        <begin position="2"/>
        <end position="111"/>
    </location>
</feature>
<dbReference type="OMA" id="KSITQWE"/>
<dbReference type="AlphaFoldDB" id="A0A7C5V2C6"/>